<gene>
    <name evidence="2" type="ORF">ACFOZ1_07680</name>
</gene>
<proteinExistence type="predicted"/>
<keyword evidence="1" id="KW-0472">Membrane</keyword>
<dbReference type="EMBL" id="JBHSDV010000001">
    <property type="protein sequence ID" value="MFC4387693.1"/>
    <property type="molecule type" value="Genomic_DNA"/>
</dbReference>
<dbReference type="Proteomes" id="UP001595880">
    <property type="component" value="Unassembled WGS sequence"/>
</dbReference>
<evidence type="ECO:0000313" key="2">
    <source>
        <dbReference type="EMBL" id="MFC4387693.1"/>
    </source>
</evidence>
<accession>A0ABV8VWU0</accession>
<keyword evidence="1" id="KW-1133">Transmembrane helix</keyword>
<dbReference type="InterPro" id="IPR024529">
    <property type="entry name" value="ECF_trnsprt_substrate-spec"/>
</dbReference>
<protein>
    <submittedName>
        <fullName evidence="2">ECF transporter S component</fullName>
    </submittedName>
</protein>
<feature type="transmembrane region" description="Helical" evidence="1">
    <location>
        <begin position="6"/>
        <end position="25"/>
    </location>
</feature>
<dbReference type="RefSeq" id="WP_390197910.1">
    <property type="nucleotide sequence ID" value="NZ_JBHSDV010000001.1"/>
</dbReference>
<dbReference type="Pfam" id="PF12822">
    <property type="entry name" value="ECF_trnsprt"/>
    <property type="match status" value="1"/>
</dbReference>
<sequence length="167" mass="18794">MNQRIYRLTLLAMLITIAVVGRLAMQYIPSVQPVTAIIIISGYLLGPSAGIIIGVATVYLTNLSLGMGIWTIWQMIAWGSIGLFAGIIGRFQWKKEKKILIIFSFFAAYYYGLILNSSMFVYTDKFIPFLLSSLPFDTYHAIGNVIFVSILYPILKKALKRTNNKLQ</sequence>
<name>A0ABV8VWU0_9BACI</name>
<evidence type="ECO:0000256" key="1">
    <source>
        <dbReference type="SAM" id="Phobius"/>
    </source>
</evidence>
<reference evidence="3" key="1">
    <citation type="journal article" date="2019" name="Int. J. Syst. Evol. Microbiol.">
        <title>The Global Catalogue of Microorganisms (GCM) 10K type strain sequencing project: providing services to taxonomists for standard genome sequencing and annotation.</title>
        <authorList>
            <consortium name="The Broad Institute Genomics Platform"/>
            <consortium name="The Broad Institute Genome Sequencing Center for Infectious Disease"/>
            <person name="Wu L."/>
            <person name="Ma J."/>
        </authorList>
    </citation>
    <scope>NUCLEOTIDE SEQUENCE [LARGE SCALE GENOMIC DNA]</scope>
    <source>
        <strain evidence="3">KACC 14058</strain>
    </source>
</reference>
<evidence type="ECO:0000313" key="3">
    <source>
        <dbReference type="Proteomes" id="UP001595880"/>
    </source>
</evidence>
<feature type="transmembrane region" description="Helical" evidence="1">
    <location>
        <begin position="138"/>
        <end position="155"/>
    </location>
</feature>
<feature type="transmembrane region" description="Helical" evidence="1">
    <location>
        <begin position="37"/>
        <end position="61"/>
    </location>
</feature>
<comment type="caution">
    <text evidence="2">The sequence shown here is derived from an EMBL/GenBank/DDBJ whole genome shotgun (WGS) entry which is preliminary data.</text>
</comment>
<organism evidence="2 3">
    <name type="scientific">Gracilibacillus marinus</name>
    <dbReference type="NCBI Taxonomy" id="630535"/>
    <lineage>
        <taxon>Bacteria</taxon>
        <taxon>Bacillati</taxon>
        <taxon>Bacillota</taxon>
        <taxon>Bacilli</taxon>
        <taxon>Bacillales</taxon>
        <taxon>Bacillaceae</taxon>
        <taxon>Gracilibacillus</taxon>
    </lineage>
</organism>
<feature type="transmembrane region" description="Helical" evidence="1">
    <location>
        <begin position="67"/>
        <end position="87"/>
    </location>
</feature>
<keyword evidence="1" id="KW-0812">Transmembrane</keyword>
<dbReference type="Gene3D" id="1.10.1760.20">
    <property type="match status" value="1"/>
</dbReference>
<keyword evidence="3" id="KW-1185">Reference proteome</keyword>
<feature type="transmembrane region" description="Helical" evidence="1">
    <location>
        <begin position="99"/>
        <end position="118"/>
    </location>
</feature>